<protein>
    <submittedName>
        <fullName evidence="1">Uncharacterized protein</fullName>
    </submittedName>
</protein>
<dbReference type="Proteomes" id="UP000220192">
    <property type="component" value="Unassembled WGS sequence"/>
</dbReference>
<organism evidence="1 2">
    <name type="scientific">Bacillus anthracis</name>
    <name type="common">anthrax bacterium</name>
    <dbReference type="NCBI Taxonomy" id="1392"/>
    <lineage>
        <taxon>Bacteria</taxon>
        <taxon>Bacillati</taxon>
        <taxon>Bacillota</taxon>
        <taxon>Bacilli</taxon>
        <taxon>Bacillales</taxon>
        <taxon>Bacillaceae</taxon>
        <taxon>Bacillus</taxon>
        <taxon>Bacillus cereus group</taxon>
    </lineage>
</organism>
<gene>
    <name evidence="1" type="ORF">CON16_17400</name>
</gene>
<proteinExistence type="predicted"/>
<dbReference type="EMBL" id="NVLX01000017">
    <property type="protein sequence ID" value="PDZ15862.1"/>
    <property type="molecule type" value="Genomic_DNA"/>
</dbReference>
<evidence type="ECO:0000313" key="1">
    <source>
        <dbReference type="EMBL" id="PDZ15862.1"/>
    </source>
</evidence>
<dbReference type="AlphaFoldDB" id="A0A2A7D791"/>
<comment type="caution">
    <text evidence="1">The sequence shown here is derived from an EMBL/GenBank/DDBJ whole genome shotgun (WGS) entry which is preliminary data.</text>
</comment>
<accession>A0A2A7D791</accession>
<reference evidence="1 2" key="1">
    <citation type="submission" date="2017-09" db="EMBL/GenBank/DDBJ databases">
        <title>Large-scale bioinformatics analysis of Bacillus genomes uncovers conserved roles of natural products in bacterial physiology.</title>
        <authorList>
            <consortium name="Agbiome Team Llc"/>
            <person name="Bleich R.M."/>
            <person name="Grubbs K.J."/>
            <person name="Santa Maria K.C."/>
            <person name="Allen S.E."/>
            <person name="Farag S."/>
            <person name="Shank E.A."/>
            <person name="Bowers A."/>
        </authorList>
    </citation>
    <scope>NUCLEOTIDE SEQUENCE [LARGE SCALE GENOMIC DNA]</scope>
    <source>
        <strain evidence="1 2">AFS095574</strain>
    </source>
</reference>
<sequence>MNIKPFFTMYNYFTASLNSFPALNAGALESVIHISVTLLYKVLADYVLNFIPRSPLLLESTILQYP</sequence>
<evidence type="ECO:0000313" key="2">
    <source>
        <dbReference type="Proteomes" id="UP000220192"/>
    </source>
</evidence>
<name>A0A2A7D791_BACAN</name>